<dbReference type="EMBL" id="GBRH01267619">
    <property type="protein sequence ID" value="JAD30276.1"/>
    <property type="molecule type" value="Transcribed_RNA"/>
</dbReference>
<sequence>MTWLRPLGCASSCLSYTAPCAGPHWSTATTSAQSTCLRTPFSISAPNMWRLIFISFWSALPLVMFVFFTFRRRLSSPTSSPKGYRLRSSRSSIPI</sequence>
<dbReference type="AlphaFoldDB" id="A0A0A8YUJ2"/>
<keyword evidence="2" id="KW-1133">Transmembrane helix</keyword>
<feature type="region of interest" description="Disordered" evidence="1">
    <location>
        <begin position="74"/>
        <end position="95"/>
    </location>
</feature>
<reference evidence="3" key="2">
    <citation type="journal article" date="2015" name="Data Brief">
        <title>Shoot transcriptome of the giant reed, Arundo donax.</title>
        <authorList>
            <person name="Barrero R.A."/>
            <person name="Guerrero F.D."/>
            <person name="Moolhuijzen P."/>
            <person name="Goolsby J.A."/>
            <person name="Tidwell J."/>
            <person name="Bellgard S.E."/>
            <person name="Bellgard M.I."/>
        </authorList>
    </citation>
    <scope>NUCLEOTIDE SEQUENCE</scope>
    <source>
        <tissue evidence="3">Shoot tissue taken approximately 20 cm above the soil surface</tissue>
    </source>
</reference>
<keyword evidence="2" id="KW-0472">Membrane</keyword>
<organism evidence="3">
    <name type="scientific">Arundo donax</name>
    <name type="common">Giant reed</name>
    <name type="synonym">Donax arundinaceus</name>
    <dbReference type="NCBI Taxonomy" id="35708"/>
    <lineage>
        <taxon>Eukaryota</taxon>
        <taxon>Viridiplantae</taxon>
        <taxon>Streptophyta</taxon>
        <taxon>Embryophyta</taxon>
        <taxon>Tracheophyta</taxon>
        <taxon>Spermatophyta</taxon>
        <taxon>Magnoliopsida</taxon>
        <taxon>Liliopsida</taxon>
        <taxon>Poales</taxon>
        <taxon>Poaceae</taxon>
        <taxon>PACMAD clade</taxon>
        <taxon>Arundinoideae</taxon>
        <taxon>Arundineae</taxon>
        <taxon>Arundo</taxon>
    </lineage>
</organism>
<feature type="transmembrane region" description="Helical" evidence="2">
    <location>
        <begin position="48"/>
        <end position="70"/>
    </location>
</feature>
<accession>A0A0A8YUJ2</accession>
<protein>
    <submittedName>
        <fullName evidence="3">Uncharacterized protein</fullName>
    </submittedName>
</protein>
<evidence type="ECO:0000256" key="1">
    <source>
        <dbReference type="SAM" id="MobiDB-lite"/>
    </source>
</evidence>
<name>A0A0A8YUJ2_ARUDO</name>
<proteinExistence type="predicted"/>
<keyword evidence="2" id="KW-0812">Transmembrane</keyword>
<evidence type="ECO:0000313" key="3">
    <source>
        <dbReference type="EMBL" id="JAD30276.1"/>
    </source>
</evidence>
<evidence type="ECO:0000256" key="2">
    <source>
        <dbReference type="SAM" id="Phobius"/>
    </source>
</evidence>
<reference evidence="3" key="1">
    <citation type="submission" date="2014-09" db="EMBL/GenBank/DDBJ databases">
        <authorList>
            <person name="Magalhaes I.L.F."/>
            <person name="Oliveira U."/>
            <person name="Santos F.R."/>
            <person name="Vidigal T.H.D.A."/>
            <person name="Brescovit A.D."/>
            <person name="Santos A.J."/>
        </authorList>
    </citation>
    <scope>NUCLEOTIDE SEQUENCE</scope>
    <source>
        <tissue evidence="3">Shoot tissue taken approximately 20 cm above the soil surface</tissue>
    </source>
</reference>